<comment type="similarity">
    <text evidence="1">Belongs to the peptidase C48 family.</text>
</comment>
<evidence type="ECO:0000313" key="6">
    <source>
        <dbReference type="Proteomes" id="UP000275267"/>
    </source>
</evidence>
<accession>A0A3L6Q2B2</accession>
<feature type="domain" description="Ubiquitin-like protease family profile" evidence="4">
    <location>
        <begin position="81"/>
        <end position="287"/>
    </location>
</feature>
<sequence length="307" mass="35076">MWVNHIFFHSRRLPSVNPAKAMCHLQKEKVMSQPKVVITPGSCVPDMMTDELEPCGRLRAILTTPDSPLESVPVMNYGGGLAYGKDIMKSFRDGLELDDMFVDFANECIIHDDIHIYSLSEGSCVFIGTFAMRLLNAEHLMHLDQAAPPFESDPLVDVLNTMLPLTEAMKNTQLICLPLLHHNHWVLYVVNRVTQLVHIMDSNLYDTEMGGTTWKDFHHQTVSICGKSFTLNKLIINRLTTTLHRARRKCGFPKFGNWSYKFEHEAPSMEYGSNNCGFYIIKYLQAFEARRGLVDCVIDRVMYCLHC</sequence>
<proteinExistence type="inferred from homology"/>
<gene>
    <name evidence="5" type="ORF">C2845_PM17G09490</name>
</gene>
<dbReference type="InterPro" id="IPR003653">
    <property type="entry name" value="Peptidase_C48_C"/>
</dbReference>
<name>A0A3L6Q2B2_PANMI</name>
<organism evidence="5 6">
    <name type="scientific">Panicum miliaceum</name>
    <name type="common">Proso millet</name>
    <name type="synonym">Broomcorn millet</name>
    <dbReference type="NCBI Taxonomy" id="4540"/>
    <lineage>
        <taxon>Eukaryota</taxon>
        <taxon>Viridiplantae</taxon>
        <taxon>Streptophyta</taxon>
        <taxon>Embryophyta</taxon>
        <taxon>Tracheophyta</taxon>
        <taxon>Spermatophyta</taxon>
        <taxon>Magnoliopsida</taxon>
        <taxon>Liliopsida</taxon>
        <taxon>Poales</taxon>
        <taxon>Poaceae</taxon>
        <taxon>PACMAD clade</taxon>
        <taxon>Panicoideae</taxon>
        <taxon>Panicodae</taxon>
        <taxon>Paniceae</taxon>
        <taxon>Panicinae</taxon>
        <taxon>Panicum</taxon>
        <taxon>Panicum sect. Panicum</taxon>
    </lineage>
</organism>
<evidence type="ECO:0000259" key="4">
    <source>
        <dbReference type="PROSITE" id="PS50600"/>
    </source>
</evidence>
<dbReference type="EMBL" id="PQIB02000014">
    <property type="protein sequence ID" value="RLM70107.1"/>
    <property type="molecule type" value="Genomic_DNA"/>
</dbReference>
<dbReference type="Pfam" id="PF02902">
    <property type="entry name" value="Peptidase_C48"/>
    <property type="match status" value="1"/>
</dbReference>
<dbReference type="Gene3D" id="3.40.395.10">
    <property type="entry name" value="Adenoviral Proteinase, Chain A"/>
    <property type="match status" value="1"/>
</dbReference>
<evidence type="ECO:0000256" key="2">
    <source>
        <dbReference type="ARBA" id="ARBA00022670"/>
    </source>
</evidence>
<keyword evidence="6" id="KW-1185">Reference proteome</keyword>
<dbReference type="GO" id="GO:0008234">
    <property type="term" value="F:cysteine-type peptidase activity"/>
    <property type="evidence" value="ECO:0007669"/>
    <property type="project" value="InterPro"/>
</dbReference>
<dbReference type="Proteomes" id="UP000275267">
    <property type="component" value="Unassembled WGS sequence"/>
</dbReference>
<dbReference type="InterPro" id="IPR038765">
    <property type="entry name" value="Papain-like_cys_pep_sf"/>
</dbReference>
<dbReference type="PROSITE" id="PS50600">
    <property type="entry name" value="ULP_PROTEASE"/>
    <property type="match status" value="1"/>
</dbReference>
<evidence type="ECO:0000256" key="1">
    <source>
        <dbReference type="ARBA" id="ARBA00005234"/>
    </source>
</evidence>
<evidence type="ECO:0000256" key="3">
    <source>
        <dbReference type="ARBA" id="ARBA00022801"/>
    </source>
</evidence>
<dbReference type="AlphaFoldDB" id="A0A3L6Q2B2"/>
<keyword evidence="2" id="KW-0645">Protease</keyword>
<evidence type="ECO:0000313" key="5">
    <source>
        <dbReference type="EMBL" id="RLM70107.1"/>
    </source>
</evidence>
<keyword evidence="3" id="KW-0378">Hydrolase</keyword>
<dbReference type="GO" id="GO:0006508">
    <property type="term" value="P:proteolysis"/>
    <property type="evidence" value="ECO:0007669"/>
    <property type="project" value="UniProtKB-KW"/>
</dbReference>
<comment type="caution">
    <text evidence="5">The sequence shown here is derived from an EMBL/GenBank/DDBJ whole genome shotgun (WGS) entry which is preliminary data.</text>
</comment>
<reference evidence="6" key="1">
    <citation type="journal article" date="2019" name="Nat. Commun.">
        <title>The genome of broomcorn millet.</title>
        <authorList>
            <person name="Zou C."/>
            <person name="Miki D."/>
            <person name="Li D."/>
            <person name="Tang Q."/>
            <person name="Xiao L."/>
            <person name="Rajput S."/>
            <person name="Deng P."/>
            <person name="Jia W."/>
            <person name="Huang R."/>
            <person name="Zhang M."/>
            <person name="Sun Y."/>
            <person name="Hu J."/>
            <person name="Fu X."/>
            <person name="Schnable P.S."/>
            <person name="Li F."/>
            <person name="Zhang H."/>
            <person name="Feng B."/>
            <person name="Zhu X."/>
            <person name="Liu R."/>
            <person name="Schnable J.C."/>
            <person name="Zhu J.-K."/>
            <person name="Zhang H."/>
        </authorList>
    </citation>
    <scope>NUCLEOTIDE SEQUENCE [LARGE SCALE GENOMIC DNA]</scope>
</reference>
<dbReference type="OrthoDB" id="693844at2759"/>
<protein>
    <recommendedName>
        <fullName evidence="4">Ubiquitin-like protease family profile domain-containing protein</fullName>
    </recommendedName>
</protein>
<dbReference type="SUPFAM" id="SSF54001">
    <property type="entry name" value="Cysteine proteinases"/>
    <property type="match status" value="1"/>
</dbReference>